<dbReference type="AlphaFoldDB" id="A8MFJ5"/>
<name>A8MFJ5_ALKOO</name>
<protein>
    <submittedName>
        <fullName evidence="1">Putative stage III sporulation protein AH</fullName>
    </submittedName>
</protein>
<accession>A8MFJ5</accession>
<dbReference type="Gene3D" id="1.10.287.4300">
    <property type="entry name" value="Stage III sporulation protein AH-like"/>
    <property type="match status" value="1"/>
</dbReference>
<dbReference type="OrthoDB" id="1707181at2"/>
<dbReference type="HOGENOM" id="CLU_105396_2_0_9"/>
<dbReference type="RefSeq" id="WP_012159470.1">
    <property type="nucleotide sequence ID" value="NC_009922.1"/>
</dbReference>
<dbReference type="InterPro" id="IPR024232">
    <property type="entry name" value="SpoIIIAH"/>
</dbReference>
<dbReference type="KEGG" id="aoe:Clos_1615"/>
<evidence type="ECO:0000313" key="1">
    <source>
        <dbReference type="EMBL" id="ABW19158.1"/>
    </source>
</evidence>
<keyword evidence="2" id="KW-1185">Reference proteome</keyword>
<proteinExistence type="predicted"/>
<dbReference type="STRING" id="350688.Clos_1615"/>
<dbReference type="InterPro" id="IPR038503">
    <property type="entry name" value="SpoIIIAH_sf"/>
</dbReference>
<sequence length="246" mass="27738">MKLSITARKNFIIFSLVLMLGVISYANYSLNQNALLETSSELERYELSMMEEYGLLYDTLDGEAVFNSDGEIVSVGEEEKDVHLVEQHTMTEEELSKTVVDSTENNKLEDLVKDTNIDITETVTSKSLMKSSAYFIEGKLTRDKKRSEMISSLDDIITTQNTSKEIKDSATNMKLNLISNTEKEVFIENMIMAKGFNDAIVYLSDQSINIVVSSDQLEANDVAKIVDIVKRETNIPMDQIIIMGKK</sequence>
<dbReference type="Pfam" id="PF12685">
    <property type="entry name" value="SpoIIIAH"/>
    <property type="match status" value="1"/>
</dbReference>
<gene>
    <name evidence="1" type="ordered locus">Clos_1615</name>
</gene>
<evidence type="ECO:0000313" key="2">
    <source>
        <dbReference type="Proteomes" id="UP000000269"/>
    </source>
</evidence>
<dbReference type="EMBL" id="CP000853">
    <property type="protein sequence ID" value="ABW19158.1"/>
    <property type="molecule type" value="Genomic_DNA"/>
</dbReference>
<dbReference type="Proteomes" id="UP000000269">
    <property type="component" value="Chromosome"/>
</dbReference>
<organism evidence="1 2">
    <name type="scientific">Alkaliphilus oremlandii (strain OhILAs)</name>
    <name type="common">Clostridium oremlandii (strain OhILAs)</name>
    <dbReference type="NCBI Taxonomy" id="350688"/>
    <lineage>
        <taxon>Bacteria</taxon>
        <taxon>Bacillati</taxon>
        <taxon>Bacillota</taxon>
        <taxon>Clostridia</taxon>
        <taxon>Peptostreptococcales</taxon>
        <taxon>Natronincolaceae</taxon>
        <taxon>Alkaliphilus</taxon>
    </lineage>
</organism>
<reference evidence="2" key="1">
    <citation type="submission" date="2007-10" db="EMBL/GenBank/DDBJ databases">
        <title>Complete genome of Alkaliphilus oremlandii OhILAs.</title>
        <authorList>
            <person name="Copeland A."/>
            <person name="Lucas S."/>
            <person name="Lapidus A."/>
            <person name="Barry K."/>
            <person name="Detter J.C."/>
            <person name="Glavina del Rio T."/>
            <person name="Hammon N."/>
            <person name="Israni S."/>
            <person name="Dalin E."/>
            <person name="Tice H."/>
            <person name="Pitluck S."/>
            <person name="Chain P."/>
            <person name="Malfatti S."/>
            <person name="Shin M."/>
            <person name="Vergez L."/>
            <person name="Schmutz J."/>
            <person name="Larimer F."/>
            <person name="Land M."/>
            <person name="Hauser L."/>
            <person name="Kyrpides N."/>
            <person name="Mikhailova N."/>
            <person name="Stolz J.F."/>
            <person name="Dawson A."/>
            <person name="Fisher E."/>
            <person name="Crable B."/>
            <person name="Perera E."/>
            <person name="Lisak J."/>
            <person name="Ranganathan M."/>
            <person name="Basu P."/>
            <person name="Richardson P."/>
        </authorList>
    </citation>
    <scope>NUCLEOTIDE SEQUENCE [LARGE SCALE GENOMIC DNA]</scope>
    <source>
        <strain evidence="2">OhILAs</strain>
    </source>
</reference>
<dbReference type="eggNOG" id="ENOG5032YS3">
    <property type="taxonomic scope" value="Bacteria"/>
</dbReference>